<name>A0AAN7URL9_9PEZI</name>
<keyword evidence="5" id="KW-0413">Isomerase</keyword>
<dbReference type="GO" id="GO:0015035">
    <property type="term" value="F:protein-disulfide reductase activity"/>
    <property type="evidence" value="ECO:0007669"/>
    <property type="project" value="TreeGrafter"/>
</dbReference>
<keyword evidence="6" id="KW-0676">Redox-active center</keyword>
<dbReference type="InterPro" id="IPR036249">
    <property type="entry name" value="Thioredoxin-like_sf"/>
</dbReference>
<evidence type="ECO:0000256" key="6">
    <source>
        <dbReference type="ARBA" id="ARBA00023284"/>
    </source>
</evidence>
<dbReference type="GO" id="GO:0005788">
    <property type="term" value="C:endoplasmic reticulum lumen"/>
    <property type="evidence" value="ECO:0007669"/>
    <property type="project" value="UniProtKB-SubCell"/>
</dbReference>
<feature type="compositionally biased region" description="Basic and acidic residues" evidence="7">
    <location>
        <begin position="247"/>
        <end position="263"/>
    </location>
</feature>
<dbReference type="InterPro" id="IPR017937">
    <property type="entry name" value="Thioredoxin_CS"/>
</dbReference>
<dbReference type="AlphaFoldDB" id="A0AAN7URL9"/>
<dbReference type="SUPFAM" id="SSF52833">
    <property type="entry name" value="Thioredoxin-like"/>
    <property type="match status" value="2"/>
</dbReference>
<evidence type="ECO:0000256" key="2">
    <source>
        <dbReference type="ARBA" id="ARBA00004319"/>
    </source>
</evidence>
<dbReference type="GO" id="GO:0034976">
    <property type="term" value="P:response to endoplasmic reticulum stress"/>
    <property type="evidence" value="ECO:0007669"/>
    <property type="project" value="TreeGrafter"/>
</dbReference>
<dbReference type="CDD" id="cd03002">
    <property type="entry name" value="PDI_a_MPD1_like"/>
    <property type="match status" value="1"/>
</dbReference>
<comment type="catalytic activity">
    <reaction evidence="1">
        <text>Catalyzes the rearrangement of -S-S- bonds in proteins.</text>
        <dbReference type="EC" id="5.3.4.1"/>
    </reaction>
</comment>
<dbReference type="EC" id="5.3.4.1" evidence="3"/>
<evidence type="ECO:0000313" key="10">
    <source>
        <dbReference type="Proteomes" id="UP001305414"/>
    </source>
</evidence>
<sequence length="605" mass="65884">MHLALLSALPTAQAGLYTKSSPVLQVDAKNYDRLIAKSNHTSVVEFYAPWCGHCQNLKPAYEKAAKNLDGLAKVAAVNCDEDENKQFCGMMGVQGFPTLKIVRPGKKTGKPVVEDYQGERSAKAIVNAVVDKISNHVKRVTDKDIDTFLSTNNGTAKAILFTEKGTTSALLRSLAIDFLDVISFAQVRNKESKTIEMFGIKSYPALVLLPGGDKDGLLYEGEMKKPDMLKFLSQAGEPNPDPAPLKSKSDKKSEKSKKDKKDQASGASSETASTTTTESSEATESPITESRPKLAELAPPIPAITSSQALINECLHPKAHICVLAFAPAAHGETAEKALASLSEIAFKHAQAERRLFPFFEVHTDNDAVAPVFKGLELTGEVEVVAVNAKRGWWRHYEGDFSSASVESWIDAIRMNEGPRNKLPEGIIGEIAQESEPMTEKPVESVEVKLEEDVKVEVDTESETSWQGAEPTPEATDALPKHEELDLIRGPQCPERQERQLLLLLRVQVDERVGALVAGRVRRRTARRAGHEVIGHGHAGVDERQRRGVDEGCEQRAVLAEDVQRDADRRARVEVHVEVGGEGFGDRCLELLGASGGGKGGESFS</sequence>
<dbReference type="Gene3D" id="3.40.30.10">
    <property type="entry name" value="Glutaredoxin"/>
    <property type="match status" value="2"/>
</dbReference>
<feature type="compositionally biased region" description="Low complexity" evidence="7">
    <location>
        <begin position="264"/>
        <end position="289"/>
    </location>
</feature>
<dbReference type="PROSITE" id="PS51352">
    <property type="entry name" value="THIOREDOXIN_2"/>
    <property type="match status" value="1"/>
</dbReference>
<gene>
    <name evidence="9" type="ORF">RRF57_006146</name>
</gene>
<dbReference type="EMBL" id="JAWHQM010000016">
    <property type="protein sequence ID" value="KAK5630431.1"/>
    <property type="molecule type" value="Genomic_DNA"/>
</dbReference>
<dbReference type="Proteomes" id="UP001305414">
    <property type="component" value="Unassembled WGS sequence"/>
</dbReference>
<dbReference type="PANTHER" id="PTHR45815:SF3">
    <property type="entry name" value="PROTEIN DISULFIDE-ISOMERASE A6"/>
    <property type="match status" value="1"/>
</dbReference>
<dbReference type="Pfam" id="PF00085">
    <property type="entry name" value="Thioredoxin"/>
    <property type="match status" value="1"/>
</dbReference>
<comment type="subcellular location">
    <subcellularLocation>
        <location evidence="2">Endoplasmic reticulum lumen</location>
    </subcellularLocation>
</comment>
<evidence type="ECO:0000256" key="1">
    <source>
        <dbReference type="ARBA" id="ARBA00001182"/>
    </source>
</evidence>
<dbReference type="GO" id="GO:0003756">
    <property type="term" value="F:protein disulfide isomerase activity"/>
    <property type="evidence" value="ECO:0007669"/>
    <property type="project" value="UniProtKB-EC"/>
</dbReference>
<feature type="region of interest" description="Disordered" evidence="7">
    <location>
        <begin position="232"/>
        <end position="294"/>
    </location>
</feature>
<dbReference type="PROSITE" id="PS00194">
    <property type="entry name" value="THIOREDOXIN_1"/>
    <property type="match status" value="1"/>
</dbReference>
<protein>
    <recommendedName>
        <fullName evidence="3">protein disulfide-isomerase</fullName>
        <ecNumber evidence="3">5.3.4.1</ecNumber>
    </recommendedName>
</protein>
<comment type="caution">
    <text evidence="9">The sequence shown here is derived from an EMBL/GenBank/DDBJ whole genome shotgun (WGS) entry which is preliminary data.</text>
</comment>
<reference evidence="9 10" key="1">
    <citation type="submission" date="2023-10" db="EMBL/GenBank/DDBJ databases">
        <title>Draft genome sequence of Xylaria bambusicola isolate GMP-LS, the root and basal stem rot pathogen of sugarcane in Indonesia.</title>
        <authorList>
            <person name="Selvaraj P."/>
            <person name="Muralishankar V."/>
            <person name="Muruganantham S."/>
            <person name="Sp S."/>
            <person name="Haryani S."/>
            <person name="Lau K.J.X."/>
            <person name="Naqvi N.I."/>
        </authorList>
    </citation>
    <scope>NUCLEOTIDE SEQUENCE [LARGE SCALE GENOMIC DNA]</scope>
    <source>
        <strain evidence="9">GMP-LS</strain>
    </source>
</reference>
<evidence type="ECO:0000256" key="3">
    <source>
        <dbReference type="ARBA" id="ARBA00012723"/>
    </source>
</evidence>
<evidence type="ECO:0000313" key="9">
    <source>
        <dbReference type="EMBL" id="KAK5630431.1"/>
    </source>
</evidence>
<feature type="domain" description="Thioredoxin" evidence="8">
    <location>
        <begin position="3"/>
        <end position="135"/>
    </location>
</feature>
<dbReference type="Pfam" id="PF24541">
    <property type="entry name" value="Thioredox_PDIA6_C"/>
    <property type="match status" value="1"/>
</dbReference>
<dbReference type="PRINTS" id="PR00421">
    <property type="entry name" value="THIOREDOXIN"/>
</dbReference>
<proteinExistence type="predicted"/>
<evidence type="ECO:0000256" key="4">
    <source>
        <dbReference type="ARBA" id="ARBA00023157"/>
    </source>
</evidence>
<accession>A0AAN7URL9</accession>
<dbReference type="InterPro" id="IPR013766">
    <property type="entry name" value="Thioredoxin_domain"/>
</dbReference>
<evidence type="ECO:0000259" key="8">
    <source>
        <dbReference type="PROSITE" id="PS51352"/>
    </source>
</evidence>
<organism evidence="9 10">
    <name type="scientific">Xylaria bambusicola</name>
    <dbReference type="NCBI Taxonomy" id="326684"/>
    <lineage>
        <taxon>Eukaryota</taxon>
        <taxon>Fungi</taxon>
        <taxon>Dikarya</taxon>
        <taxon>Ascomycota</taxon>
        <taxon>Pezizomycotina</taxon>
        <taxon>Sordariomycetes</taxon>
        <taxon>Xylariomycetidae</taxon>
        <taxon>Xylariales</taxon>
        <taxon>Xylariaceae</taxon>
        <taxon>Xylaria</taxon>
    </lineage>
</organism>
<dbReference type="InterPro" id="IPR057305">
    <property type="entry name" value="Thioredox_PDIA6_C"/>
</dbReference>
<dbReference type="PANTHER" id="PTHR45815">
    <property type="entry name" value="PROTEIN DISULFIDE-ISOMERASE A6"/>
    <property type="match status" value="1"/>
</dbReference>
<keyword evidence="4" id="KW-1015">Disulfide bond</keyword>
<evidence type="ECO:0000256" key="7">
    <source>
        <dbReference type="SAM" id="MobiDB-lite"/>
    </source>
</evidence>
<evidence type="ECO:0000256" key="5">
    <source>
        <dbReference type="ARBA" id="ARBA00023235"/>
    </source>
</evidence>
<keyword evidence="10" id="KW-1185">Reference proteome</keyword>